<comment type="caution">
    <text evidence="2">The sequence shown here is derived from an EMBL/GenBank/DDBJ whole genome shotgun (WGS) entry which is preliminary data.</text>
</comment>
<dbReference type="Pfam" id="PF18329">
    <property type="entry name" value="SGBP_B_XBD"/>
    <property type="match status" value="1"/>
</dbReference>
<dbReference type="Proteomes" id="UP001200470">
    <property type="component" value="Unassembled WGS sequence"/>
</dbReference>
<dbReference type="Gene3D" id="2.60.40.10">
    <property type="entry name" value="Immunoglobulins"/>
    <property type="match status" value="2"/>
</dbReference>
<proteinExistence type="predicted"/>
<sequence>MKRFLLAIGVVTLGLGFTACEDEPDKFELTDGNPTISYIRPQDVAAKDSLLTSAYTGSGICIVGNNLTSIKEMYFNDVKAVLNTSYITDHTMLVTIPNQIPASNTGKIYMVNKSQDTTTYDFKVMVPKPAVTSMKCEYVHVGELAQINGQYFVDDPNQPLTLTFTGIDNSMNLEVPRENIKKITQSSISFIVPEGAKEGRIKVSTIYGEGNSSFYYADSRNIITDFDGPNNAGPKGVIPQGWNIDAKYSTEGGISGAYCQLGPVETEGGWVEGLKLPFWCGNWNGDPMSIKEGAGVPLRNIIDFSDWENMSFKFELYIPSSNPWSAGALQILFVNNKLCANDSWQNNTYIHTSADGGKDLPRALYNPWKSTGSFDTGDEWITVTIPLTEFVYNDDGTKAPSPMSISSFDSFIMWPINGGVQGTKCTPIFRYDNLRVVPNK</sequence>
<gene>
    <name evidence="2" type="ORF">I6E12_01825</name>
</gene>
<dbReference type="EMBL" id="JADYTN010000003">
    <property type="protein sequence ID" value="MCF2562857.1"/>
    <property type="molecule type" value="Genomic_DNA"/>
</dbReference>
<keyword evidence="3" id="KW-1185">Reference proteome</keyword>
<organism evidence="2 3">
    <name type="scientific">Xylanibacter brevis</name>
    <dbReference type="NCBI Taxonomy" id="83231"/>
    <lineage>
        <taxon>Bacteria</taxon>
        <taxon>Pseudomonadati</taxon>
        <taxon>Bacteroidota</taxon>
        <taxon>Bacteroidia</taxon>
        <taxon>Bacteroidales</taxon>
        <taxon>Prevotellaceae</taxon>
        <taxon>Xylanibacter</taxon>
    </lineage>
</organism>
<evidence type="ECO:0000313" key="3">
    <source>
        <dbReference type="Proteomes" id="UP001200470"/>
    </source>
</evidence>
<dbReference type="PROSITE" id="PS51257">
    <property type="entry name" value="PROKAR_LIPOPROTEIN"/>
    <property type="match status" value="1"/>
</dbReference>
<name>A0ABS9CDL9_9BACT</name>
<dbReference type="InterPro" id="IPR040475">
    <property type="entry name" value="SGBP_B_XBD"/>
</dbReference>
<evidence type="ECO:0000259" key="1">
    <source>
        <dbReference type="Pfam" id="PF18329"/>
    </source>
</evidence>
<dbReference type="InterPro" id="IPR013783">
    <property type="entry name" value="Ig-like_fold"/>
</dbReference>
<feature type="domain" description="Surface glycan-binding protein B xyloglucan binding" evidence="1">
    <location>
        <begin position="216"/>
        <end position="438"/>
    </location>
</feature>
<evidence type="ECO:0000313" key="2">
    <source>
        <dbReference type="EMBL" id="MCF2562857.1"/>
    </source>
</evidence>
<dbReference type="RefSeq" id="WP_301637391.1">
    <property type="nucleotide sequence ID" value="NZ_JADYTN010000003.1"/>
</dbReference>
<protein>
    <recommendedName>
        <fullName evidence="1">Surface glycan-binding protein B xyloglucan binding domain-containing protein</fullName>
    </recommendedName>
</protein>
<accession>A0ABS9CDL9</accession>
<reference evidence="2 3" key="1">
    <citation type="submission" date="2020-12" db="EMBL/GenBank/DDBJ databases">
        <title>Whole genome sequences of gut porcine anaerobes.</title>
        <authorList>
            <person name="Kubasova T."/>
            <person name="Jahodarova E."/>
            <person name="Rychlik I."/>
        </authorList>
    </citation>
    <scope>NUCLEOTIDE SEQUENCE [LARGE SCALE GENOMIC DNA]</scope>
    <source>
        <strain evidence="2 3">An925</strain>
    </source>
</reference>